<dbReference type="Pfam" id="PF00722">
    <property type="entry name" value="Glyco_hydro_16"/>
    <property type="match status" value="1"/>
</dbReference>
<evidence type="ECO:0000256" key="1">
    <source>
        <dbReference type="ARBA" id="ARBA00014569"/>
    </source>
</evidence>
<dbReference type="InterPro" id="IPR013320">
    <property type="entry name" value="ConA-like_dom_sf"/>
</dbReference>
<evidence type="ECO:0000256" key="7">
    <source>
        <dbReference type="SAM" id="MobiDB-lite"/>
    </source>
</evidence>
<keyword evidence="10" id="KW-1185">Reference proteome</keyword>
<dbReference type="Gene3D" id="2.60.120.200">
    <property type="match status" value="1"/>
</dbReference>
<evidence type="ECO:0000256" key="6">
    <source>
        <dbReference type="ARBA" id="ARBA00031665"/>
    </source>
</evidence>
<feature type="compositionally biased region" description="Polar residues" evidence="7">
    <location>
        <begin position="1"/>
        <end position="13"/>
    </location>
</feature>
<evidence type="ECO:0000256" key="2">
    <source>
        <dbReference type="ARBA" id="ARBA00022801"/>
    </source>
</evidence>
<evidence type="ECO:0000313" key="10">
    <source>
        <dbReference type="Proteomes" id="UP001596523"/>
    </source>
</evidence>
<dbReference type="PROSITE" id="PS51762">
    <property type="entry name" value="GH16_2"/>
    <property type="match status" value="1"/>
</dbReference>
<gene>
    <name evidence="9" type="ORF">ACFQVC_42315</name>
</gene>
<feature type="domain" description="GH16" evidence="8">
    <location>
        <begin position="4"/>
        <end position="213"/>
    </location>
</feature>
<dbReference type="RefSeq" id="WP_381842079.1">
    <property type="nucleotide sequence ID" value="NZ_JBHTCF010000051.1"/>
</dbReference>
<dbReference type="GO" id="GO:0016787">
    <property type="term" value="F:hydrolase activity"/>
    <property type="evidence" value="ECO:0007669"/>
    <property type="project" value="UniProtKB-KW"/>
</dbReference>
<evidence type="ECO:0000256" key="5">
    <source>
        <dbReference type="ARBA" id="ARBA00029771"/>
    </source>
</evidence>
<organism evidence="9 10">
    <name type="scientific">Streptomyces monticola</name>
    <dbReference type="NCBI Taxonomy" id="2666263"/>
    <lineage>
        <taxon>Bacteria</taxon>
        <taxon>Bacillati</taxon>
        <taxon>Actinomycetota</taxon>
        <taxon>Actinomycetes</taxon>
        <taxon>Kitasatosporales</taxon>
        <taxon>Streptomycetaceae</taxon>
        <taxon>Streptomyces</taxon>
    </lineage>
</organism>
<dbReference type="EMBL" id="JBHTCF010000051">
    <property type="protein sequence ID" value="MFC7310835.1"/>
    <property type="molecule type" value="Genomic_DNA"/>
</dbReference>
<dbReference type="InterPro" id="IPR044791">
    <property type="entry name" value="Beta-glucanase/XTH"/>
</dbReference>
<protein>
    <recommendedName>
        <fullName evidence="1">Beta-glucanase</fullName>
    </recommendedName>
    <alternativeName>
        <fullName evidence="6">1,3-1,4-beta-D-glucan 4-glucanohydrolase</fullName>
    </alternativeName>
    <alternativeName>
        <fullName evidence="5">Endo-beta-1,3-1,4 glucanase</fullName>
    </alternativeName>
    <alternativeName>
        <fullName evidence="4">Lichenase</fullName>
    </alternativeName>
</protein>
<evidence type="ECO:0000313" key="9">
    <source>
        <dbReference type="EMBL" id="MFC7310835.1"/>
    </source>
</evidence>
<dbReference type="InterPro" id="IPR000757">
    <property type="entry name" value="Beta-glucanase-like"/>
</dbReference>
<sequence length="225" mass="24594">MSESTSPANTNPDTAVDETDSKWIDEFATDMTHLKPIWEPDSVQAGGGELKLLLMQHSGAAVSSKQPLGRFGRIDVKMKAPQPMSGVLTAFHVITDGDKHSEIAFEHGGTNDSAIWMNYHVDGAIEDPKDRIPLGFEASAGFHTYSVAWTPTHLQWIVDDVVKRTVPTPEGFSKDGSPFVFRASIGNADDWESSDTGVNRTTDWSKEPFTAHFQSIAYTPLPSSS</sequence>
<dbReference type="Proteomes" id="UP001596523">
    <property type="component" value="Unassembled WGS sequence"/>
</dbReference>
<proteinExistence type="predicted"/>
<accession>A0ABW2JZ86</accession>
<evidence type="ECO:0000259" key="8">
    <source>
        <dbReference type="PROSITE" id="PS51762"/>
    </source>
</evidence>
<feature type="region of interest" description="Disordered" evidence="7">
    <location>
        <begin position="1"/>
        <end position="21"/>
    </location>
</feature>
<name>A0ABW2JZ86_9ACTN</name>
<evidence type="ECO:0000256" key="3">
    <source>
        <dbReference type="ARBA" id="ARBA00023295"/>
    </source>
</evidence>
<keyword evidence="2 9" id="KW-0378">Hydrolase</keyword>
<comment type="caution">
    <text evidence="9">The sequence shown here is derived from an EMBL/GenBank/DDBJ whole genome shotgun (WGS) entry which is preliminary data.</text>
</comment>
<evidence type="ECO:0000256" key="4">
    <source>
        <dbReference type="ARBA" id="ARBA00029722"/>
    </source>
</evidence>
<dbReference type="SUPFAM" id="SSF49899">
    <property type="entry name" value="Concanavalin A-like lectins/glucanases"/>
    <property type="match status" value="1"/>
</dbReference>
<reference evidence="10" key="1">
    <citation type="journal article" date="2019" name="Int. J. Syst. Evol. Microbiol.">
        <title>The Global Catalogue of Microorganisms (GCM) 10K type strain sequencing project: providing services to taxonomists for standard genome sequencing and annotation.</title>
        <authorList>
            <consortium name="The Broad Institute Genomics Platform"/>
            <consortium name="The Broad Institute Genome Sequencing Center for Infectious Disease"/>
            <person name="Wu L."/>
            <person name="Ma J."/>
        </authorList>
    </citation>
    <scope>NUCLEOTIDE SEQUENCE [LARGE SCALE GENOMIC DNA]</scope>
    <source>
        <strain evidence="10">SYNS20</strain>
    </source>
</reference>
<dbReference type="PANTHER" id="PTHR31062">
    <property type="entry name" value="XYLOGLUCAN ENDOTRANSGLUCOSYLASE/HYDROLASE PROTEIN 8-RELATED"/>
    <property type="match status" value="1"/>
</dbReference>
<keyword evidence="3" id="KW-0326">Glycosidase</keyword>